<dbReference type="GO" id="GO:0003700">
    <property type="term" value="F:DNA-binding transcription factor activity"/>
    <property type="evidence" value="ECO:0007669"/>
    <property type="project" value="InterPro"/>
</dbReference>
<reference evidence="2 3" key="1">
    <citation type="submission" date="2018-11" db="EMBL/GenBank/DDBJ databases">
        <title>The genome of Variovorax sp T529.</title>
        <authorList>
            <person name="Gao J."/>
        </authorList>
    </citation>
    <scope>NUCLEOTIDE SEQUENCE [LARGE SCALE GENOMIC DNA]</scope>
    <source>
        <strain evidence="2 3">T529</strain>
    </source>
</reference>
<protein>
    <submittedName>
        <fullName evidence="2">MarR family transcriptional regulator</fullName>
    </submittedName>
</protein>
<dbReference type="Gene3D" id="1.10.10.10">
    <property type="entry name" value="Winged helix-like DNA-binding domain superfamily/Winged helix DNA-binding domain"/>
    <property type="match status" value="1"/>
</dbReference>
<evidence type="ECO:0000313" key="3">
    <source>
        <dbReference type="Proteomes" id="UP000271590"/>
    </source>
</evidence>
<comment type="caution">
    <text evidence="2">The sequence shown here is derived from an EMBL/GenBank/DDBJ whole genome shotgun (WGS) entry which is preliminary data.</text>
</comment>
<dbReference type="AlphaFoldDB" id="A0A3P3EML8"/>
<dbReference type="InterPro" id="IPR036388">
    <property type="entry name" value="WH-like_DNA-bd_sf"/>
</dbReference>
<dbReference type="EMBL" id="RQXU01000008">
    <property type="protein sequence ID" value="RRH87575.1"/>
    <property type="molecule type" value="Genomic_DNA"/>
</dbReference>
<dbReference type="SUPFAM" id="SSF46785">
    <property type="entry name" value="Winged helix' DNA-binding domain"/>
    <property type="match status" value="1"/>
</dbReference>
<dbReference type="GO" id="GO:0006950">
    <property type="term" value="P:response to stress"/>
    <property type="evidence" value="ECO:0007669"/>
    <property type="project" value="TreeGrafter"/>
</dbReference>
<dbReference type="InterPro" id="IPR039422">
    <property type="entry name" value="MarR/SlyA-like"/>
</dbReference>
<dbReference type="PANTHER" id="PTHR33164:SF105">
    <property type="entry name" value="TRANSCRIPTIONAL REPRESSOR PROTEIN-RELATED"/>
    <property type="match status" value="1"/>
</dbReference>
<gene>
    <name evidence="2" type="ORF">EH244_16095</name>
</gene>
<organism evidence="2 3">
    <name type="scientific">Variovorax beijingensis</name>
    <dbReference type="NCBI Taxonomy" id="2496117"/>
    <lineage>
        <taxon>Bacteria</taxon>
        <taxon>Pseudomonadati</taxon>
        <taxon>Pseudomonadota</taxon>
        <taxon>Betaproteobacteria</taxon>
        <taxon>Burkholderiales</taxon>
        <taxon>Comamonadaceae</taxon>
        <taxon>Variovorax</taxon>
    </lineage>
</organism>
<sequence>MQTLSAPQASAVPAASLQRSACTDTKAHQFARLIRQHYDAELSKVGLRITQYRLLTEVLAHGPVRPCDLAETMSLSPSTLTRTLKPLISTGWVELGPGTDGRTRSVRITAAGRGKCAEGMPHWSVAQAKVHQLIGSRNVSTLHALIGECLMRISAVE</sequence>
<dbReference type="SMART" id="SM00347">
    <property type="entry name" value="HTH_MARR"/>
    <property type="match status" value="1"/>
</dbReference>
<feature type="domain" description="HTH marR-type" evidence="1">
    <location>
        <begin position="40"/>
        <end position="139"/>
    </location>
</feature>
<name>A0A3P3EML8_9BURK</name>
<proteinExistence type="predicted"/>
<dbReference type="InterPro" id="IPR011991">
    <property type="entry name" value="ArsR-like_HTH"/>
</dbReference>
<evidence type="ECO:0000313" key="2">
    <source>
        <dbReference type="EMBL" id="RRH87575.1"/>
    </source>
</evidence>
<dbReference type="Proteomes" id="UP000271590">
    <property type="component" value="Unassembled WGS sequence"/>
</dbReference>
<dbReference type="RefSeq" id="WP_124959349.1">
    <property type="nucleotide sequence ID" value="NZ_RQXU01000008.1"/>
</dbReference>
<accession>A0A3P3EML8</accession>
<evidence type="ECO:0000259" key="1">
    <source>
        <dbReference type="SMART" id="SM00347"/>
    </source>
</evidence>
<dbReference type="InterPro" id="IPR036390">
    <property type="entry name" value="WH_DNA-bd_sf"/>
</dbReference>
<dbReference type="InterPro" id="IPR000835">
    <property type="entry name" value="HTH_MarR-typ"/>
</dbReference>
<dbReference type="CDD" id="cd00090">
    <property type="entry name" value="HTH_ARSR"/>
    <property type="match status" value="1"/>
</dbReference>
<dbReference type="Pfam" id="PF01047">
    <property type="entry name" value="MarR"/>
    <property type="match status" value="1"/>
</dbReference>
<dbReference type="PANTHER" id="PTHR33164">
    <property type="entry name" value="TRANSCRIPTIONAL REGULATOR, MARR FAMILY"/>
    <property type="match status" value="1"/>
</dbReference>